<evidence type="ECO:0000313" key="1">
    <source>
        <dbReference type="EMBL" id="CEG62154.1"/>
    </source>
</evidence>
<dbReference type="AlphaFoldDB" id="A0A098GI43"/>
<dbReference type="KEGG" id="tmc:LMI_2916"/>
<name>A0A098GI43_LEGMI</name>
<sequence>MKQIRPLRHICKPMINAFSILLVIPLRYINFFQRLGLVELRLSVELEEASFAQFQANINPRSLLEGEQEGNIFTSKCSCLLSIISSSTTAVFSC</sequence>
<dbReference type="Proteomes" id="UP000032414">
    <property type="component" value="Chromosome I"/>
</dbReference>
<dbReference type="EMBL" id="LN614830">
    <property type="protein sequence ID" value="CEG62154.1"/>
    <property type="molecule type" value="Genomic_DNA"/>
</dbReference>
<reference evidence="2" key="1">
    <citation type="submission" date="2014-09" db="EMBL/GenBank/DDBJ databases">
        <authorList>
            <person name="Gomez-Valero L."/>
        </authorList>
    </citation>
    <scope>NUCLEOTIDE SEQUENCE [LARGE SCALE GENOMIC DNA]</scope>
    <source>
        <strain evidence="2">ATCC33218</strain>
    </source>
</reference>
<gene>
    <name evidence="1" type="ORF">LMI_2916</name>
</gene>
<accession>A0A098GI43</accession>
<organism evidence="1 2">
    <name type="scientific">Legionella micdadei</name>
    <name type="common">Tatlockia micdadei</name>
    <dbReference type="NCBI Taxonomy" id="451"/>
    <lineage>
        <taxon>Bacteria</taxon>
        <taxon>Pseudomonadati</taxon>
        <taxon>Pseudomonadota</taxon>
        <taxon>Gammaproteobacteria</taxon>
        <taxon>Legionellales</taxon>
        <taxon>Legionellaceae</taxon>
        <taxon>Legionella</taxon>
    </lineage>
</organism>
<protein>
    <submittedName>
        <fullName evidence="1">Uncharacterized protein</fullName>
    </submittedName>
</protein>
<evidence type="ECO:0000313" key="2">
    <source>
        <dbReference type="Proteomes" id="UP000032414"/>
    </source>
</evidence>
<proteinExistence type="predicted"/>
<dbReference type="HOGENOM" id="CLU_2385122_0_0_6"/>